<sequence length="256" mass="29097">MNLLRIELHKILPYRTVWIILAIFAGLMLLILYASSSVTINGRAMGDDMYRMPGFWQTLTYTASFFNLLFGILIIVLVTDEFSFRTFRQQVIDGLSRAELVLAKFYVALGLATLGTVFLLALGLYFGLLYSADKSISAFMGKIDFLSYYFVQAVGYMMLAIFFGFLIRKSGLAIIAFIAYAQIIEPLIHFRIPDDFDKYMPVKVFKSLTPMPGQEVLDQLTTPTGVLSPQWATLLTLVYIGIFWLLSYLTLKMRDL</sequence>
<evidence type="ECO:0000313" key="2">
    <source>
        <dbReference type="EMBL" id="MFD2514852.1"/>
    </source>
</evidence>
<comment type="caution">
    <text evidence="2">The sequence shown here is derived from an EMBL/GenBank/DDBJ whole genome shotgun (WGS) entry which is preliminary data.</text>
</comment>
<dbReference type="Pfam" id="PF12730">
    <property type="entry name" value="ABC2_membrane_4"/>
    <property type="match status" value="1"/>
</dbReference>
<feature type="transmembrane region" description="Helical" evidence="1">
    <location>
        <begin position="172"/>
        <end position="192"/>
    </location>
</feature>
<organism evidence="2 3">
    <name type="scientific">Pontibacter locisalis</name>
    <dbReference type="NCBI Taxonomy" id="1719035"/>
    <lineage>
        <taxon>Bacteria</taxon>
        <taxon>Pseudomonadati</taxon>
        <taxon>Bacteroidota</taxon>
        <taxon>Cytophagia</taxon>
        <taxon>Cytophagales</taxon>
        <taxon>Hymenobacteraceae</taxon>
        <taxon>Pontibacter</taxon>
    </lineage>
</organism>
<feature type="transmembrane region" description="Helical" evidence="1">
    <location>
        <begin position="54"/>
        <end position="79"/>
    </location>
</feature>
<dbReference type="EMBL" id="JBHULU010000020">
    <property type="protein sequence ID" value="MFD2514852.1"/>
    <property type="molecule type" value="Genomic_DNA"/>
</dbReference>
<dbReference type="PANTHER" id="PTHR37305:SF1">
    <property type="entry name" value="MEMBRANE PROTEIN"/>
    <property type="match status" value="1"/>
</dbReference>
<evidence type="ECO:0000256" key="1">
    <source>
        <dbReference type="SAM" id="Phobius"/>
    </source>
</evidence>
<evidence type="ECO:0000313" key="3">
    <source>
        <dbReference type="Proteomes" id="UP001597544"/>
    </source>
</evidence>
<feature type="transmembrane region" description="Helical" evidence="1">
    <location>
        <begin position="231"/>
        <end position="251"/>
    </location>
</feature>
<dbReference type="Proteomes" id="UP001597544">
    <property type="component" value="Unassembled WGS sequence"/>
</dbReference>
<keyword evidence="1" id="KW-0812">Transmembrane</keyword>
<name>A0ABW5IMF8_9BACT</name>
<feature type="transmembrane region" description="Helical" evidence="1">
    <location>
        <begin position="12"/>
        <end position="34"/>
    </location>
</feature>
<dbReference type="RefSeq" id="WP_377508372.1">
    <property type="nucleotide sequence ID" value="NZ_JBHULU010000020.1"/>
</dbReference>
<reference evidence="3" key="1">
    <citation type="journal article" date="2019" name="Int. J. Syst. Evol. Microbiol.">
        <title>The Global Catalogue of Microorganisms (GCM) 10K type strain sequencing project: providing services to taxonomists for standard genome sequencing and annotation.</title>
        <authorList>
            <consortium name="The Broad Institute Genomics Platform"/>
            <consortium name="The Broad Institute Genome Sequencing Center for Infectious Disease"/>
            <person name="Wu L."/>
            <person name="Ma J."/>
        </authorList>
    </citation>
    <scope>NUCLEOTIDE SEQUENCE [LARGE SCALE GENOMIC DNA]</scope>
    <source>
        <strain evidence="3">KCTC 42498</strain>
    </source>
</reference>
<dbReference type="PANTHER" id="PTHR37305">
    <property type="entry name" value="INTEGRAL MEMBRANE PROTEIN-RELATED"/>
    <property type="match status" value="1"/>
</dbReference>
<keyword evidence="1" id="KW-0472">Membrane</keyword>
<feature type="transmembrane region" description="Helical" evidence="1">
    <location>
        <begin position="146"/>
        <end position="165"/>
    </location>
</feature>
<proteinExistence type="predicted"/>
<keyword evidence="1" id="KW-1133">Transmembrane helix</keyword>
<keyword evidence="3" id="KW-1185">Reference proteome</keyword>
<feature type="transmembrane region" description="Helical" evidence="1">
    <location>
        <begin position="100"/>
        <end position="126"/>
    </location>
</feature>
<protein>
    <submittedName>
        <fullName evidence="2">ABC transporter permease</fullName>
    </submittedName>
</protein>
<accession>A0ABW5IMF8</accession>
<gene>
    <name evidence="2" type="ORF">ACFSRY_13330</name>
</gene>